<dbReference type="Proteomes" id="UP000037891">
    <property type="component" value="Unassembled WGS sequence"/>
</dbReference>
<name>A0A0N0GE72_PSESX</name>
<reference evidence="1 2" key="2">
    <citation type="submission" date="2015-10" db="EMBL/GenBank/DDBJ databases">
        <title>Comparative genomics and high-throughput reverse genetic screens identify a new phytobacterial MAMP and an Arabidopsis receptor required for immune elicitation.</title>
        <authorList>
            <person name="Mott G.A."/>
            <person name="Thakur S."/>
            <person name="Wang P.W."/>
            <person name="Desveaux D."/>
            <person name="Guttman D.S."/>
        </authorList>
    </citation>
    <scope>NUCLEOTIDE SEQUENCE [LARGE SCALE GENOMIC DNA]</scope>
    <source>
        <strain evidence="1 2">0788_9</strain>
    </source>
</reference>
<proteinExistence type="predicted"/>
<accession>A0A0N0GE72</accession>
<dbReference type="RefSeq" id="WP_054086785.1">
    <property type="nucleotide sequence ID" value="NZ_LGLN01000066.1"/>
</dbReference>
<protein>
    <submittedName>
        <fullName evidence="1">Uncharacterized protein</fullName>
    </submittedName>
</protein>
<evidence type="ECO:0000313" key="2">
    <source>
        <dbReference type="Proteomes" id="UP000037891"/>
    </source>
</evidence>
<dbReference type="PATRIC" id="fig|81035.3.peg.16"/>
<reference evidence="1 2" key="1">
    <citation type="submission" date="2015-07" db="EMBL/GenBank/DDBJ databases">
        <authorList>
            <person name="Noorani M."/>
        </authorList>
    </citation>
    <scope>NUCLEOTIDE SEQUENCE [LARGE SCALE GENOMIC DNA]</scope>
    <source>
        <strain evidence="1 2">0788_9</strain>
    </source>
</reference>
<dbReference type="EMBL" id="LGLN01000066">
    <property type="protein sequence ID" value="KPC27939.1"/>
    <property type="molecule type" value="Genomic_DNA"/>
</dbReference>
<comment type="caution">
    <text evidence="1">The sequence shown here is derived from an EMBL/GenBank/DDBJ whole genome shotgun (WGS) entry which is preliminary data.</text>
</comment>
<gene>
    <name evidence="1" type="ORF">ABJ99_0008</name>
</gene>
<sequence>MELRTYIDTLIDAELEKNIALLGPTEVALNFLLELVEQQYSHGNFEAGETLRPALDIYTPKIINGLKPEPASTGLTTLDWPKIFSFSSAYYHIRDLIYLSFDNPEAVEWSKIDSTISIKLRDTSFSEQIVYEHQLFALNSAELLDEISLSEDEFHELLSTTGRWDYHNPNMEKILTEITFRTNKKIQGFFSYISEDSEASLGTYSYSEFYKVYHSLLTFAMYERYHASANKLSCVITLTEAEISHEVSNITNVSLEKCSTILKDIAISSRGTFNHIPKKNKYFLLPFSFSLKDGISSILKHCAGRNADHFSGQFAGIIGDALVEEVSQLFSQFRNFKTEKEILLQSYDTSLPDIDVLALSYEPSLGFHAFACEVKNNLPATWAKEYLKSKGKKGAITKALEQTEKLKDFLQTAPGIELLQVLIQKNFAHLDFNRLFPTGYCITVDFLIVTSQSMGAFFQDRATAILNNTMLRHIVSRSDGDTNFILSHLWDMQRYIRSTYEEKSESIDLEATTVKFSTPCIKAYMKIEQHKYLSDGKLESLEDKSLSSGYRFIDTLGLIDIAEHQKFFITIR</sequence>
<evidence type="ECO:0000313" key="1">
    <source>
        <dbReference type="EMBL" id="KPC27939.1"/>
    </source>
</evidence>
<dbReference type="AlphaFoldDB" id="A0A0N0GE72"/>
<organism evidence="1 2">
    <name type="scientific">Pseudomonas syringae pv. cilantro</name>
    <dbReference type="NCBI Taxonomy" id="81035"/>
    <lineage>
        <taxon>Bacteria</taxon>
        <taxon>Pseudomonadati</taxon>
        <taxon>Pseudomonadota</taxon>
        <taxon>Gammaproteobacteria</taxon>
        <taxon>Pseudomonadales</taxon>
        <taxon>Pseudomonadaceae</taxon>
        <taxon>Pseudomonas</taxon>
        <taxon>Pseudomonas syringae</taxon>
    </lineage>
</organism>